<organism evidence="3 4">
    <name type="scientific">Hazenella coriacea</name>
    <dbReference type="NCBI Taxonomy" id="1179467"/>
    <lineage>
        <taxon>Bacteria</taxon>
        <taxon>Bacillati</taxon>
        <taxon>Bacillota</taxon>
        <taxon>Bacilli</taxon>
        <taxon>Bacillales</taxon>
        <taxon>Thermoactinomycetaceae</taxon>
        <taxon>Hazenella</taxon>
    </lineage>
</organism>
<dbReference type="CDD" id="cd00085">
    <property type="entry name" value="HNHc"/>
    <property type="match status" value="1"/>
</dbReference>
<evidence type="ECO:0000259" key="1">
    <source>
        <dbReference type="Pfam" id="PF01844"/>
    </source>
</evidence>
<dbReference type="Proteomes" id="UP000294937">
    <property type="component" value="Unassembled WGS sequence"/>
</dbReference>
<dbReference type="AlphaFoldDB" id="A0A4R3LBM5"/>
<dbReference type="Gene3D" id="3.30.920.90">
    <property type="match status" value="1"/>
</dbReference>
<feature type="domain" description="HNH" evidence="1">
    <location>
        <begin position="283"/>
        <end position="321"/>
    </location>
</feature>
<dbReference type="Pfam" id="PF01844">
    <property type="entry name" value="HNH"/>
    <property type="match status" value="1"/>
</dbReference>
<comment type="caution">
    <text evidence="3">The sequence shown here is derived from an EMBL/GenBank/DDBJ whole genome shotgun (WGS) entry which is preliminary data.</text>
</comment>
<protein>
    <submittedName>
        <fullName evidence="3">5-methylcytosine-specific restriction protein A</fullName>
    </submittedName>
</protein>
<evidence type="ECO:0000313" key="3">
    <source>
        <dbReference type="EMBL" id="TCS96630.1"/>
    </source>
</evidence>
<dbReference type="Pfam" id="PF12102">
    <property type="entry name" value="MrcB_N"/>
    <property type="match status" value="1"/>
</dbReference>
<proteinExistence type="predicted"/>
<dbReference type="RefSeq" id="WP_131923030.1">
    <property type="nucleotide sequence ID" value="NZ_SMAG01000001.1"/>
</dbReference>
<accession>A0A4R3LBM5</accession>
<sequence>MKEVFTTILRNYISEAKSNFGGNKIGEFVRSFAVEEVKEKASIDSSQYCIKGSVGQGNWAEIPWILISDKGITTTATKGYYIVYLFRADMSGVYLSLNQGWTYYKEKYRTTDGRHKIELVSDKWKEILNSPLNDFSFEPIDLHCTKSLGKGYELGHICGKFYETGKIPNNTVLVNDLRNLIGVYREIKGYMGGKEFSEINDLIIANKFILSLSEFSYQANIDRSKPSVTPEKPQKRPKRKLTNGIEEWERNERISKEAIHKAGYVCEYNPEHRTFVSNVTGKNFVEAHHLIPLAKQGEFQYSLDVPGNIISLCPNCHRAIHLATPEQNQKIIKKLYHSRKDKLVSYGIDIKLRQLLKCYNDKRS</sequence>
<dbReference type="InterPro" id="IPR021961">
    <property type="entry name" value="McrB_DNA-bd"/>
</dbReference>
<dbReference type="EMBL" id="SMAG01000001">
    <property type="protein sequence ID" value="TCS96630.1"/>
    <property type="molecule type" value="Genomic_DNA"/>
</dbReference>
<dbReference type="Gene3D" id="1.10.30.50">
    <property type="match status" value="1"/>
</dbReference>
<dbReference type="InterPro" id="IPR002711">
    <property type="entry name" value="HNH"/>
</dbReference>
<dbReference type="OrthoDB" id="9781481at2"/>
<keyword evidence="4" id="KW-1185">Reference proteome</keyword>
<gene>
    <name evidence="3" type="ORF">EDD58_101266</name>
</gene>
<evidence type="ECO:0000259" key="2">
    <source>
        <dbReference type="Pfam" id="PF12102"/>
    </source>
</evidence>
<name>A0A4R3LBM5_9BACL</name>
<evidence type="ECO:0000313" key="4">
    <source>
        <dbReference type="Proteomes" id="UP000294937"/>
    </source>
</evidence>
<reference evidence="3 4" key="1">
    <citation type="submission" date="2019-03" db="EMBL/GenBank/DDBJ databases">
        <title>Genomic Encyclopedia of Type Strains, Phase IV (KMG-IV): sequencing the most valuable type-strain genomes for metagenomic binning, comparative biology and taxonomic classification.</title>
        <authorList>
            <person name="Goeker M."/>
        </authorList>
    </citation>
    <scope>NUCLEOTIDE SEQUENCE [LARGE SCALE GENOMIC DNA]</scope>
    <source>
        <strain evidence="3 4">DSM 45707</strain>
    </source>
</reference>
<dbReference type="InterPro" id="IPR003615">
    <property type="entry name" value="HNH_nuc"/>
</dbReference>
<feature type="domain" description="Type IV methyl-directed restriction enzyme EcoKMcrB subunit DNA-binding" evidence="2">
    <location>
        <begin position="8"/>
        <end position="188"/>
    </location>
</feature>